<dbReference type="Pfam" id="PF13785">
    <property type="entry name" value="DUF4178"/>
    <property type="match status" value="1"/>
</dbReference>
<comment type="caution">
    <text evidence="4">The sequence shown here is derived from an EMBL/GenBank/DDBJ whole genome shotgun (WGS) entry which is preliminary data.</text>
</comment>
<dbReference type="EMBL" id="JBHSKF010000003">
    <property type="protein sequence ID" value="MFC5286887.1"/>
    <property type="molecule type" value="Genomic_DNA"/>
</dbReference>
<keyword evidence="5" id="KW-1185">Reference proteome</keyword>
<dbReference type="InterPro" id="IPR025235">
    <property type="entry name" value="DUF4178"/>
</dbReference>
<keyword evidence="2" id="KW-0812">Transmembrane</keyword>
<keyword evidence="2" id="KW-1133">Transmembrane helix</keyword>
<evidence type="ECO:0000256" key="1">
    <source>
        <dbReference type="SAM" id="MobiDB-lite"/>
    </source>
</evidence>
<evidence type="ECO:0000259" key="3">
    <source>
        <dbReference type="Pfam" id="PF13785"/>
    </source>
</evidence>
<feature type="domain" description="DUF4178" evidence="3">
    <location>
        <begin position="58"/>
        <end position="189"/>
    </location>
</feature>
<dbReference type="Proteomes" id="UP001596157">
    <property type="component" value="Unassembled WGS sequence"/>
</dbReference>
<name>A0ABW0EHK8_9PSEU</name>
<gene>
    <name evidence="4" type="ORF">ACFPM7_07470</name>
</gene>
<evidence type="ECO:0000313" key="5">
    <source>
        <dbReference type="Proteomes" id="UP001596157"/>
    </source>
</evidence>
<evidence type="ECO:0000256" key="2">
    <source>
        <dbReference type="SAM" id="Phobius"/>
    </source>
</evidence>
<feature type="region of interest" description="Disordered" evidence="1">
    <location>
        <begin position="28"/>
        <end position="48"/>
    </location>
</feature>
<dbReference type="RefSeq" id="WP_378245298.1">
    <property type="nucleotide sequence ID" value="NZ_JBHSKF010000003.1"/>
</dbReference>
<keyword evidence="2" id="KW-0472">Membrane</keyword>
<accession>A0ABW0EHK8</accession>
<evidence type="ECO:0000313" key="4">
    <source>
        <dbReference type="EMBL" id="MFC5286887.1"/>
    </source>
</evidence>
<protein>
    <submittedName>
        <fullName evidence="4">DUF4178 domain-containing protein</fullName>
    </submittedName>
</protein>
<proteinExistence type="predicted"/>
<sequence length="201" mass="21789">MDGLVIVLVVVVAAAVGALVAGLVLRKRRQKPPQPPSPKDPFADDDHHAVYGDPRALKAGDLVELRGVSYSVRGSLRCDEGGWTWSEHLLETAAEERVWLSVEEDPDLVMVAWTEVDTELTPGAKELTVDGLAYRSDEKGAATFRTEATTGLKDGSVRYHDYKAGGGKRLSFESYGDAPWEASTGERLSTYDVKIFPAATA</sequence>
<organism evidence="4 5">
    <name type="scientific">Actinokineospora guangxiensis</name>
    <dbReference type="NCBI Taxonomy" id="1490288"/>
    <lineage>
        <taxon>Bacteria</taxon>
        <taxon>Bacillati</taxon>
        <taxon>Actinomycetota</taxon>
        <taxon>Actinomycetes</taxon>
        <taxon>Pseudonocardiales</taxon>
        <taxon>Pseudonocardiaceae</taxon>
        <taxon>Actinokineospora</taxon>
    </lineage>
</organism>
<feature type="transmembrane region" description="Helical" evidence="2">
    <location>
        <begin position="6"/>
        <end position="25"/>
    </location>
</feature>
<reference evidence="5" key="1">
    <citation type="journal article" date="2019" name="Int. J. Syst. Evol. Microbiol.">
        <title>The Global Catalogue of Microorganisms (GCM) 10K type strain sequencing project: providing services to taxonomists for standard genome sequencing and annotation.</title>
        <authorList>
            <consortium name="The Broad Institute Genomics Platform"/>
            <consortium name="The Broad Institute Genome Sequencing Center for Infectious Disease"/>
            <person name="Wu L."/>
            <person name="Ma J."/>
        </authorList>
    </citation>
    <scope>NUCLEOTIDE SEQUENCE [LARGE SCALE GENOMIC DNA]</scope>
    <source>
        <strain evidence="5">CCUG 59778</strain>
    </source>
</reference>